<reference evidence="2" key="1">
    <citation type="submission" date="2018-05" db="EMBL/GenBank/DDBJ databases">
        <authorList>
            <person name="Lanie J.A."/>
            <person name="Ng W.-L."/>
            <person name="Kazmierczak K.M."/>
            <person name="Andrzejewski T.M."/>
            <person name="Davidsen T.M."/>
            <person name="Wayne K.J."/>
            <person name="Tettelin H."/>
            <person name="Glass J.I."/>
            <person name="Rusch D."/>
            <person name="Podicherti R."/>
            <person name="Tsui H.-C.T."/>
            <person name="Winkler M.E."/>
        </authorList>
    </citation>
    <scope>NUCLEOTIDE SEQUENCE</scope>
</reference>
<evidence type="ECO:0000313" key="2">
    <source>
        <dbReference type="EMBL" id="SVC40397.1"/>
    </source>
</evidence>
<accession>A0A382LYG0</accession>
<proteinExistence type="predicted"/>
<dbReference type="PANTHER" id="PTHR43377">
    <property type="entry name" value="BILIVERDIN REDUCTASE A"/>
    <property type="match status" value="1"/>
</dbReference>
<feature type="domain" description="Gfo/Idh/MocA-like oxidoreductase N-terminal" evidence="1">
    <location>
        <begin position="3"/>
        <end position="120"/>
    </location>
</feature>
<sequence>MKINLAIIGAGRIGKVHARAINNNPIANLVFIYDLDETSAKNFASEFNCMVSNIDSIKNDSQIDAVVICSPTDTHIQLINIFSSAKKAIFCEKPLDLDIAKVKNCLKVLKENKTPFMIGFNRRFDPHFQSLKNSLKQGEIG</sequence>
<feature type="non-terminal residue" evidence="2">
    <location>
        <position position="141"/>
    </location>
</feature>
<dbReference type="GO" id="GO:0000166">
    <property type="term" value="F:nucleotide binding"/>
    <property type="evidence" value="ECO:0007669"/>
    <property type="project" value="InterPro"/>
</dbReference>
<dbReference type="SUPFAM" id="SSF51735">
    <property type="entry name" value="NAD(P)-binding Rossmann-fold domains"/>
    <property type="match status" value="1"/>
</dbReference>
<organism evidence="2">
    <name type="scientific">marine metagenome</name>
    <dbReference type="NCBI Taxonomy" id="408172"/>
    <lineage>
        <taxon>unclassified sequences</taxon>
        <taxon>metagenomes</taxon>
        <taxon>ecological metagenomes</taxon>
    </lineage>
</organism>
<dbReference type="InterPro" id="IPR051450">
    <property type="entry name" value="Gfo/Idh/MocA_Oxidoreductases"/>
</dbReference>
<name>A0A382LYG0_9ZZZZ</name>
<dbReference type="InterPro" id="IPR036291">
    <property type="entry name" value="NAD(P)-bd_dom_sf"/>
</dbReference>
<dbReference type="InterPro" id="IPR000683">
    <property type="entry name" value="Gfo/Idh/MocA-like_OxRdtase_N"/>
</dbReference>
<gene>
    <name evidence="2" type="ORF">METZ01_LOCUS293251</name>
</gene>
<dbReference type="EMBL" id="UINC01089361">
    <property type="protein sequence ID" value="SVC40397.1"/>
    <property type="molecule type" value="Genomic_DNA"/>
</dbReference>
<evidence type="ECO:0000259" key="1">
    <source>
        <dbReference type="Pfam" id="PF01408"/>
    </source>
</evidence>
<protein>
    <recommendedName>
        <fullName evidence="1">Gfo/Idh/MocA-like oxidoreductase N-terminal domain-containing protein</fullName>
    </recommendedName>
</protein>
<dbReference type="AlphaFoldDB" id="A0A382LYG0"/>
<dbReference type="PANTHER" id="PTHR43377:SF1">
    <property type="entry name" value="BILIVERDIN REDUCTASE A"/>
    <property type="match status" value="1"/>
</dbReference>
<dbReference type="Pfam" id="PF01408">
    <property type="entry name" value="GFO_IDH_MocA"/>
    <property type="match status" value="1"/>
</dbReference>
<dbReference type="Gene3D" id="3.40.50.720">
    <property type="entry name" value="NAD(P)-binding Rossmann-like Domain"/>
    <property type="match status" value="1"/>
</dbReference>